<dbReference type="GO" id="GO:0006417">
    <property type="term" value="P:regulation of translation"/>
    <property type="evidence" value="ECO:0007669"/>
    <property type="project" value="UniProtKB-KW"/>
</dbReference>
<dbReference type="OrthoDB" id="668540at2759"/>
<feature type="region of interest" description="Disordered" evidence="4">
    <location>
        <begin position="84"/>
        <end position="139"/>
    </location>
</feature>
<dbReference type="Pfam" id="PF00806">
    <property type="entry name" value="PUF"/>
    <property type="match status" value="8"/>
</dbReference>
<feature type="compositionally biased region" description="Basic residues" evidence="4">
    <location>
        <begin position="109"/>
        <end position="119"/>
    </location>
</feature>
<feature type="repeat" description="Pumilio" evidence="3">
    <location>
        <begin position="359"/>
        <end position="394"/>
    </location>
</feature>
<dbReference type="InterPro" id="IPR033712">
    <property type="entry name" value="Pumilio_RNA-bd"/>
</dbReference>
<evidence type="ECO:0000259" key="5">
    <source>
        <dbReference type="PROSITE" id="PS50303"/>
    </source>
</evidence>
<dbReference type="PANTHER" id="PTHR12537">
    <property type="entry name" value="RNA BINDING PROTEIN PUMILIO-RELATED"/>
    <property type="match status" value="1"/>
</dbReference>
<keyword evidence="2" id="KW-0810">Translation regulation</keyword>
<feature type="repeat" description="Pumilio" evidence="3">
    <location>
        <begin position="404"/>
        <end position="439"/>
    </location>
</feature>
<dbReference type="SMART" id="SM00025">
    <property type="entry name" value="Pumilio"/>
    <property type="match status" value="7"/>
</dbReference>
<evidence type="ECO:0000256" key="2">
    <source>
        <dbReference type="ARBA" id="ARBA00022845"/>
    </source>
</evidence>
<dbReference type="GO" id="GO:0003729">
    <property type="term" value="F:mRNA binding"/>
    <property type="evidence" value="ECO:0007669"/>
    <property type="project" value="TreeGrafter"/>
</dbReference>
<dbReference type="InterPro" id="IPR011989">
    <property type="entry name" value="ARM-like"/>
</dbReference>
<evidence type="ECO:0000256" key="4">
    <source>
        <dbReference type="SAM" id="MobiDB-lite"/>
    </source>
</evidence>
<dbReference type="STRING" id="4540.A0A3L6QJ39"/>
<feature type="domain" description="PUM-HD" evidence="5">
    <location>
        <begin position="118"/>
        <end position="465"/>
    </location>
</feature>
<dbReference type="PROSITE" id="PS50302">
    <property type="entry name" value="PUM"/>
    <property type="match status" value="6"/>
</dbReference>
<proteinExistence type="predicted"/>
<reference evidence="7" key="1">
    <citation type="journal article" date="2019" name="Nat. Commun.">
        <title>The genome of broomcorn millet.</title>
        <authorList>
            <person name="Zou C."/>
            <person name="Miki D."/>
            <person name="Li D."/>
            <person name="Tang Q."/>
            <person name="Xiao L."/>
            <person name="Rajput S."/>
            <person name="Deng P."/>
            <person name="Jia W."/>
            <person name="Huang R."/>
            <person name="Zhang M."/>
            <person name="Sun Y."/>
            <person name="Hu J."/>
            <person name="Fu X."/>
            <person name="Schnable P.S."/>
            <person name="Li F."/>
            <person name="Zhang H."/>
            <person name="Feng B."/>
            <person name="Zhu X."/>
            <person name="Liu R."/>
            <person name="Schnable J.C."/>
            <person name="Zhu J.-K."/>
            <person name="Zhang H."/>
        </authorList>
    </citation>
    <scope>NUCLEOTIDE SEQUENCE [LARGE SCALE GENOMIC DNA]</scope>
</reference>
<evidence type="ECO:0000313" key="7">
    <source>
        <dbReference type="Proteomes" id="UP000275267"/>
    </source>
</evidence>
<evidence type="ECO:0000256" key="1">
    <source>
        <dbReference type="ARBA" id="ARBA00022737"/>
    </source>
</evidence>
<organism evidence="6 7">
    <name type="scientific">Panicum miliaceum</name>
    <name type="common">Proso millet</name>
    <name type="synonym">Broomcorn millet</name>
    <dbReference type="NCBI Taxonomy" id="4540"/>
    <lineage>
        <taxon>Eukaryota</taxon>
        <taxon>Viridiplantae</taxon>
        <taxon>Streptophyta</taxon>
        <taxon>Embryophyta</taxon>
        <taxon>Tracheophyta</taxon>
        <taxon>Spermatophyta</taxon>
        <taxon>Magnoliopsida</taxon>
        <taxon>Liliopsida</taxon>
        <taxon>Poales</taxon>
        <taxon>Poaceae</taxon>
        <taxon>PACMAD clade</taxon>
        <taxon>Panicoideae</taxon>
        <taxon>Panicodae</taxon>
        <taxon>Paniceae</taxon>
        <taxon>Panicinae</taxon>
        <taxon>Panicum</taxon>
        <taxon>Panicum sect. Panicum</taxon>
    </lineage>
</organism>
<evidence type="ECO:0000256" key="3">
    <source>
        <dbReference type="PROSITE-ProRule" id="PRU00317"/>
    </source>
</evidence>
<feature type="repeat" description="Pumilio" evidence="3">
    <location>
        <begin position="213"/>
        <end position="249"/>
    </location>
</feature>
<feature type="repeat" description="Pumilio" evidence="3">
    <location>
        <begin position="285"/>
        <end position="322"/>
    </location>
</feature>
<comment type="caution">
    <text evidence="6">The sequence shown here is derived from an EMBL/GenBank/DDBJ whole genome shotgun (WGS) entry which is preliminary data.</text>
</comment>
<gene>
    <name evidence="6" type="ORF">C2845_PM12G04310</name>
</gene>
<dbReference type="EMBL" id="PQIB02000012">
    <property type="protein sequence ID" value="RLM79957.1"/>
    <property type="molecule type" value="Genomic_DNA"/>
</dbReference>
<feature type="compositionally biased region" description="Basic residues" evidence="4">
    <location>
        <begin position="90"/>
        <end position="101"/>
    </location>
</feature>
<dbReference type="GO" id="GO:0005737">
    <property type="term" value="C:cytoplasm"/>
    <property type="evidence" value="ECO:0007669"/>
    <property type="project" value="TreeGrafter"/>
</dbReference>
<dbReference type="InterPro" id="IPR033133">
    <property type="entry name" value="PUM-HD"/>
</dbReference>
<keyword evidence="7" id="KW-1185">Reference proteome</keyword>
<protein>
    <recommendedName>
        <fullName evidence="5">PUM-HD domain-containing protein</fullName>
    </recommendedName>
</protein>
<feature type="repeat" description="Pumilio" evidence="3">
    <location>
        <begin position="323"/>
        <end position="358"/>
    </location>
</feature>
<dbReference type="CDD" id="cd07920">
    <property type="entry name" value="Pumilio"/>
    <property type="match status" value="1"/>
</dbReference>
<dbReference type="Proteomes" id="UP000275267">
    <property type="component" value="Unassembled WGS sequence"/>
</dbReference>
<dbReference type="InterPro" id="IPR016024">
    <property type="entry name" value="ARM-type_fold"/>
</dbReference>
<sequence length="480" mass="53900">MGQCHAQTRTLLYESLVIRTNSKAHHRRWLPSVADHIVVEEQQAPSTTGTSCSSPSVRYWRQPQQALRHWNAFLAMARTPPACAVDGRGARVRQRPSRSRRPGGAGSGHHGHPPARCPRRSGPEGAESGPRDAGSTAPRRCRCHVRHRCPCYAKGSRFIQRAVDGATTEEIIMVYKEIMPYVRTLAVDMFGNHAVQKILNHGPRSYKRIFIRHLMGDVLGLSLHMYGCRVIQKAFEVAEHDQKLVMAMELGRKVLRCVRDQYANYVIQKCIECVPSKHIQFIFRSLYGVGKAKMLSTHPYGCHVVQKVLAYCNPEIHHAMTAEIIESVQMLSADRFGNYVVQHLLEHGGAARRSTMVEKFATQIVAMSYHKYASNVIEKCLTFGCHHDRQLITSEIIAAGGGQHLDDHFMDMMIDPYASSVIQKMVVTAEERQVRVLVGVARSNAAKLMRYTHGRSVIAAIERFLAARARAQCKLQPVAQ</sequence>
<dbReference type="SUPFAM" id="SSF48371">
    <property type="entry name" value="ARM repeat"/>
    <property type="match status" value="1"/>
</dbReference>
<dbReference type="PROSITE" id="PS50303">
    <property type="entry name" value="PUM_HD"/>
    <property type="match status" value="1"/>
</dbReference>
<feature type="repeat" description="Pumilio" evidence="3">
    <location>
        <begin position="177"/>
        <end position="212"/>
    </location>
</feature>
<name>A0A3L6QJ39_PANMI</name>
<evidence type="ECO:0000313" key="6">
    <source>
        <dbReference type="EMBL" id="RLM79957.1"/>
    </source>
</evidence>
<accession>A0A3L6QJ39</accession>
<dbReference type="AlphaFoldDB" id="A0A3L6QJ39"/>
<dbReference type="InterPro" id="IPR001313">
    <property type="entry name" value="Pumilio_RNA-bd_rpt"/>
</dbReference>
<dbReference type="Gene3D" id="1.25.10.10">
    <property type="entry name" value="Leucine-rich Repeat Variant"/>
    <property type="match status" value="1"/>
</dbReference>
<dbReference type="PANTHER" id="PTHR12537:SF127">
    <property type="entry name" value="PUMILIO HOMOLOG 3"/>
    <property type="match status" value="1"/>
</dbReference>
<keyword evidence="1" id="KW-0677">Repeat</keyword>